<name>A0A4T0GEM1_WALIC</name>
<sequence>MTSRHLQNMQKQFYNLNQQLNSPCHNFEKVEAPITTLKLKRWVHNNDLTLDLSDDEHVDEVINIDESDPNTQSNNTQANSPTAEAVEVEEGVHDNTINTTDPSAAANQVIHPNHTEHLHQPLQRDENGENEDKDEDDENDVKREENSQQQRY</sequence>
<organism evidence="2 3">
    <name type="scientific">Wallemia ichthyophaga</name>
    <dbReference type="NCBI Taxonomy" id="245174"/>
    <lineage>
        <taxon>Eukaryota</taxon>
        <taxon>Fungi</taxon>
        <taxon>Dikarya</taxon>
        <taxon>Basidiomycota</taxon>
        <taxon>Wallemiomycotina</taxon>
        <taxon>Wallemiomycetes</taxon>
        <taxon>Wallemiales</taxon>
        <taxon>Wallemiaceae</taxon>
        <taxon>Wallemia</taxon>
    </lineage>
</organism>
<dbReference type="Proteomes" id="UP000310689">
    <property type="component" value="Unassembled WGS sequence"/>
</dbReference>
<proteinExistence type="predicted"/>
<accession>A0A4T0GEM1</accession>
<dbReference type="EMBL" id="SPOI01000014">
    <property type="protein sequence ID" value="TIB40571.1"/>
    <property type="molecule type" value="Genomic_DNA"/>
</dbReference>
<feature type="compositionally biased region" description="Basic and acidic residues" evidence="1">
    <location>
        <begin position="113"/>
        <end position="127"/>
    </location>
</feature>
<comment type="caution">
    <text evidence="2">The sequence shown here is derived from an EMBL/GenBank/DDBJ whole genome shotgun (WGS) entry which is preliminary data.</text>
</comment>
<feature type="region of interest" description="Disordered" evidence="1">
    <location>
        <begin position="61"/>
        <end position="152"/>
    </location>
</feature>
<evidence type="ECO:0000256" key="1">
    <source>
        <dbReference type="SAM" id="MobiDB-lite"/>
    </source>
</evidence>
<feature type="compositionally biased region" description="Polar residues" evidence="1">
    <location>
        <begin position="69"/>
        <end position="82"/>
    </location>
</feature>
<gene>
    <name evidence="2" type="ORF">E3P86_00614</name>
</gene>
<feature type="compositionally biased region" description="Polar residues" evidence="1">
    <location>
        <begin position="95"/>
        <end position="106"/>
    </location>
</feature>
<evidence type="ECO:0000313" key="3">
    <source>
        <dbReference type="Proteomes" id="UP000310689"/>
    </source>
</evidence>
<protein>
    <submittedName>
        <fullName evidence="2">Uncharacterized protein</fullName>
    </submittedName>
</protein>
<evidence type="ECO:0000313" key="2">
    <source>
        <dbReference type="EMBL" id="TIB40571.1"/>
    </source>
</evidence>
<feature type="compositionally biased region" description="Acidic residues" evidence="1">
    <location>
        <begin position="128"/>
        <end position="139"/>
    </location>
</feature>
<dbReference type="AlphaFoldDB" id="A0A4T0GEM1"/>
<reference evidence="2 3" key="1">
    <citation type="submission" date="2019-03" db="EMBL/GenBank/DDBJ databases">
        <title>Sequencing 23 genomes of Wallemia ichthyophaga.</title>
        <authorList>
            <person name="Gostincar C."/>
        </authorList>
    </citation>
    <scope>NUCLEOTIDE SEQUENCE [LARGE SCALE GENOMIC DNA]</scope>
    <source>
        <strain evidence="2 3">EXF-6200</strain>
    </source>
</reference>